<dbReference type="EMBL" id="CP018477">
    <property type="protein sequence ID" value="ASV74527.1"/>
    <property type="molecule type" value="Genomic_DNA"/>
</dbReference>
<evidence type="ECO:0000313" key="3">
    <source>
        <dbReference type="EMBL" id="ASV74527.1"/>
    </source>
</evidence>
<dbReference type="InterPro" id="IPR000683">
    <property type="entry name" value="Gfo/Idh/MocA-like_OxRdtase_N"/>
</dbReference>
<dbReference type="SUPFAM" id="SSF55347">
    <property type="entry name" value="Glyceraldehyde-3-phosphate dehydrogenase-like, C-terminal domain"/>
    <property type="match status" value="1"/>
</dbReference>
<protein>
    <submittedName>
        <fullName evidence="3">Myo-inositol 2-dehydrogenase</fullName>
        <ecNumber evidence="3">1.1.1.18</ecNumber>
    </submittedName>
</protein>
<dbReference type="InterPro" id="IPR036291">
    <property type="entry name" value="NAD(P)-bd_dom_sf"/>
</dbReference>
<dbReference type="SUPFAM" id="SSF51735">
    <property type="entry name" value="NAD(P)-binding Rossmann-fold domains"/>
    <property type="match status" value="1"/>
</dbReference>
<proteinExistence type="predicted"/>
<sequence>MQSLVATSLAIPSCVKATALGLEGATPASERVTVGHIGVGGRGRDLLRGFMTCPGAQPVAVADAYRDRREAMAEMIEGKAYGDFRELLAREDIDAVVIATPDHWHVPIAIMAAKAGKHAYVEKPLGLTVEQDLLCRKVFRETGRVFQYGTQQRSMAHGRFGCELVRSGKIGELKRIEVIAPDGGAGGSTEPAPVPPELDYEMWIGPAPMKPYTVSRCNPPGTYWIYDFSIGFLAGWGAHPLDIMIWGCDADLAGPMTFEGTGEIPKEGLYDTVIHWDVTVQMGNGVVMTFKPGSDSTKFIGTEGWVDVRRAGIDAEPKSLLKLELGPNDVHLTRSPRHDQNFIEAIKSGGKAIAPIDEAVRSDIISHMCDIAIRTGRKITWDPKKEEIVGDPEAAKMLSRPMRPPWKLEV</sequence>
<reference evidence="3 4" key="1">
    <citation type="journal article" name="Front. Microbiol.">
        <title>Sugar Metabolism of the First Thermophilic Planctomycete Thermogutta terrifontis: Comparative Genomic and Transcriptomic Approaches.</title>
        <authorList>
            <person name="Elcheninov A.G."/>
            <person name="Menzel P."/>
            <person name="Gudbergsdottir S.R."/>
            <person name="Slesarev A.I."/>
            <person name="Kadnikov V.V."/>
            <person name="Krogh A."/>
            <person name="Bonch-Osmolovskaya E.A."/>
            <person name="Peng X."/>
            <person name="Kublanov I.V."/>
        </authorList>
    </citation>
    <scope>NUCLEOTIDE SEQUENCE [LARGE SCALE GENOMIC DNA]</scope>
    <source>
        <strain evidence="3 4">R1</strain>
    </source>
</reference>
<evidence type="ECO:0000259" key="2">
    <source>
        <dbReference type="Pfam" id="PF19051"/>
    </source>
</evidence>
<evidence type="ECO:0000313" key="4">
    <source>
        <dbReference type="Proteomes" id="UP000215086"/>
    </source>
</evidence>
<dbReference type="Gene3D" id="3.40.50.720">
    <property type="entry name" value="NAD(P)-binding Rossmann-like Domain"/>
    <property type="match status" value="1"/>
</dbReference>
<dbReference type="AlphaFoldDB" id="A0A286RF09"/>
<accession>A0A286RF09</accession>
<dbReference type="PANTHER" id="PTHR43818:SF5">
    <property type="entry name" value="OXIDOREDUCTASE FAMILY PROTEIN"/>
    <property type="match status" value="1"/>
</dbReference>
<dbReference type="Proteomes" id="UP000215086">
    <property type="component" value="Chromosome"/>
</dbReference>
<dbReference type="Gene3D" id="3.30.360.10">
    <property type="entry name" value="Dihydrodipicolinate Reductase, domain 2"/>
    <property type="match status" value="1"/>
</dbReference>
<dbReference type="PANTHER" id="PTHR43818">
    <property type="entry name" value="BCDNA.GH03377"/>
    <property type="match status" value="1"/>
</dbReference>
<dbReference type="GO" id="GO:0050112">
    <property type="term" value="F:inositol 2-dehydrogenase (NAD+) activity"/>
    <property type="evidence" value="ECO:0007669"/>
    <property type="project" value="UniProtKB-EC"/>
</dbReference>
<evidence type="ECO:0000259" key="1">
    <source>
        <dbReference type="Pfam" id="PF01408"/>
    </source>
</evidence>
<keyword evidence="3" id="KW-0560">Oxidoreductase</keyword>
<organism evidence="3 4">
    <name type="scientific">Thermogutta terrifontis</name>
    <dbReference type="NCBI Taxonomy" id="1331910"/>
    <lineage>
        <taxon>Bacteria</taxon>
        <taxon>Pseudomonadati</taxon>
        <taxon>Planctomycetota</taxon>
        <taxon>Planctomycetia</taxon>
        <taxon>Pirellulales</taxon>
        <taxon>Thermoguttaceae</taxon>
        <taxon>Thermogutta</taxon>
    </lineage>
</organism>
<feature type="domain" description="Gfo/Idh/MocA-like oxidoreductase bacterial type C-terminal" evidence="2">
    <location>
        <begin position="190"/>
        <end position="407"/>
    </location>
</feature>
<dbReference type="Pfam" id="PF01408">
    <property type="entry name" value="GFO_IDH_MocA"/>
    <property type="match status" value="1"/>
</dbReference>
<keyword evidence="4" id="KW-1185">Reference proteome</keyword>
<name>A0A286RF09_9BACT</name>
<dbReference type="InterPro" id="IPR050463">
    <property type="entry name" value="Gfo/Idh/MocA_oxidrdct_glycsds"/>
</dbReference>
<gene>
    <name evidence="3" type="ORF">THTE_1925</name>
</gene>
<feature type="domain" description="Gfo/Idh/MocA-like oxidoreductase N-terminal" evidence="1">
    <location>
        <begin position="33"/>
        <end position="149"/>
    </location>
</feature>
<dbReference type="EC" id="1.1.1.18" evidence="3"/>
<dbReference type="Pfam" id="PF19051">
    <property type="entry name" value="GFO_IDH_MocA_C2"/>
    <property type="match status" value="1"/>
</dbReference>
<dbReference type="GO" id="GO:0000166">
    <property type="term" value="F:nucleotide binding"/>
    <property type="evidence" value="ECO:0007669"/>
    <property type="project" value="InterPro"/>
</dbReference>
<dbReference type="InterPro" id="IPR043906">
    <property type="entry name" value="Gfo/Idh/MocA_OxRdtase_bact_C"/>
</dbReference>
<dbReference type="KEGG" id="ttf:THTE_1925"/>